<dbReference type="AlphaFoldDB" id="A0AAN8T9R0"/>
<reference evidence="2 3" key="1">
    <citation type="submission" date="2024-02" db="EMBL/GenBank/DDBJ databases">
        <title>de novo genome assembly of Solanum bulbocastanum strain 11H21.</title>
        <authorList>
            <person name="Hosaka A.J."/>
        </authorList>
    </citation>
    <scope>NUCLEOTIDE SEQUENCE [LARGE SCALE GENOMIC DNA]</scope>
    <source>
        <tissue evidence="2">Young leaves</tissue>
    </source>
</reference>
<evidence type="ECO:0000313" key="2">
    <source>
        <dbReference type="EMBL" id="KAK6781336.1"/>
    </source>
</evidence>
<name>A0AAN8T9R0_SOLBU</name>
<keyword evidence="3" id="KW-1185">Reference proteome</keyword>
<accession>A0AAN8T9R0</accession>
<comment type="caution">
    <text evidence="2">The sequence shown here is derived from an EMBL/GenBank/DDBJ whole genome shotgun (WGS) entry which is preliminary data.</text>
</comment>
<sequence length="100" mass="10630">MTPNFSSISKSFGSMHASSFQLNEFNIEPNIAGINLNANGNTGHVLLPAPNGIISKSFPRISNSKLWNLSGLNTKASSQKEGSRPIAHALTSTSEPFGMI</sequence>
<feature type="region of interest" description="Disordered" evidence="1">
    <location>
        <begin position="77"/>
        <end position="100"/>
    </location>
</feature>
<proteinExistence type="predicted"/>
<feature type="compositionally biased region" description="Polar residues" evidence="1">
    <location>
        <begin position="90"/>
        <end position="100"/>
    </location>
</feature>
<protein>
    <submittedName>
        <fullName evidence="2">Uncharacterized protein</fullName>
    </submittedName>
</protein>
<dbReference type="Proteomes" id="UP001371456">
    <property type="component" value="Unassembled WGS sequence"/>
</dbReference>
<evidence type="ECO:0000256" key="1">
    <source>
        <dbReference type="SAM" id="MobiDB-lite"/>
    </source>
</evidence>
<evidence type="ECO:0000313" key="3">
    <source>
        <dbReference type="Proteomes" id="UP001371456"/>
    </source>
</evidence>
<dbReference type="EMBL" id="JBANQN010000009">
    <property type="protein sequence ID" value="KAK6781336.1"/>
    <property type="molecule type" value="Genomic_DNA"/>
</dbReference>
<organism evidence="2 3">
    <name type="scientific">Solanum bulbocastanum</name>
    <name type="common">Wild potato</name>
    <dbReference type="NCBI Taxonomy" id="147425"/>
    <lineage>
        <taxon>Eukaryota</taxon>
        <taxon>Viridiplantae</taxon>
        <taxon>Streptophyta</taxon>
        <taxon>Embryophyta</taxon>
        <taxon>Tracheophyta</taxon>
        <taxon>Spermatophyta</taxon>
        <taxon>Magnoliopsida</taxon>
        <taxon>eudicotyledons</taxon>
        <taxon>Gunneridae</taxon>
        <taxon>Pentapetalae</taxon>
        <taxon>asterids</taxon>
        <taxon>lamiids</taxon>
        <taxon>Solanales</taxon>
        <taxon>Solanaceae</taxon>
        <taxon>Solanoideae</taxon>
        <taxon>Solaneae</taxon>
        <taxon>Solanum</taxon>
    </lineage>
</organism>
<gene>
    <name evidence="2" type="ORF">RDI58_023520</name>
</gene>